<dbReference type="EMBL" id="JADNRY010000010">
    <property type="protein sequence ID" value="KAF9075103.1"/>
    <property type="molecule type" value="Genomic_DNA"/>
</dbReference>
<feature type="region of interest" description="Disordered" evidence="1">
    <location>
        <begin position="139"/>
        <end position="158"/>
    </location>
</feature>
<accession>A0A9P5Q5Q9</accession>
<evidence type="ECO:0000313" key="2">
    <source>
        <dbReference type="EMBL" id="KAF9075103.1"/>
    </source>
</evidence>
<dbReference type="Proteomes" id="UP000772434">
    <property type="component" value="Unassembled WGS sequence"/>
</dbReference>
<dbReference type="OrthoDB" id="3202607at2759"/>
<evidence type="ECO:0000313" key="3">
    <source>
        <dbReference type="Proteomes" id="UP000772434"/>
    </source>
</evidence>
<dbReference type="Gene3D" id="3.60.130.30">
    <property type="match status" value="1"/>
</dbReference>
<protein>
    <submittedName>
        <fullName evidence="2">Uncharacterized protein</fullName>
    </submittedName>
</protein>
<organism evidence="2 3">
    <name type="scientific">Rhodocollybia butyracea</name>
    <dbReference type="NCBI Taxonomy" id="206335"/>
    <lineage>
        <taxon>Eukaryota</taxon>
        <taxon>Fungi</taxon>
        <taxon>Dikarya</taxon>
        <taxon>Basidiomycota</taxon>
        <taxon>Agaricomycotina</taxon>
        <taxon>Agaricomycetes</taxon>
        <taxon>Agaricomycetidae</taxon>
        <taxon>Agaricales</taxon>
        <taxon>Marasmiineae</taxon>
        <taxon>Omphalotaceae</taxon>
        <taxon>Rhodocollybia</taxon>
    </lineage>
</organism>
<keyword evidence="3" id="KW-1185">Reference proteome</keyword>
<name>A0A9P5Q5Q9_9AGAR</name>
<gene>
    <name evidence="2" type="ORF">BDP27DRAFT_1213087</name>
</gene>
<sequence length="158" mass="17913">TPPHLDAGNLGHGWCTDTALGNYDPDKGGHLVLWNLKLAIRFPPGSTVLFPSALITHSNIPVQGHEERRSIIQYSSGGLFRWRYNGWCSDKTFVAKASKAELKKREEDRKNRWELGLEKFTRWNNLVAGDWKGLRRSADALGDKHTSTSEICTKRARR</sequence>
<evidence type="ECO:0000256" key="1">
    <source>
        <dbReference type="SAM" id="MobiDB-lite"/>
    </source>
</evidence>
<reference evidence="2" key="1">
    <citation type="submission" date="2020-11" db="EMBL/GenBank/DDBJ databases">
        <authorList>
            <consortium name="DOE Joint Genome Institute"/>
            <person name="Ahrendt S."/>
            <person name="Riley R."/>
            <person name="Andreopoulos W."/>
            <person name="Labutti K."/>
            <person name="Pangilinan J."/>
            <person name="Ruiz-Duenas F.J."/>
            <person name="Barrasa J.M."/>
            <person name="Sanchez-Garcia M."/>
            <person name="Camarero S."/>
            <person name="Miyauchi S."/>
            <person name="Serrano A."/>
            <person name="Linde D."/>
            <person name="Babiker R."/>
            <person name="Drula E."/>
            <person name="Ayuso-Fernandez I."/>
            <person name="Pacheco R."/>
            <person name="Padilla G."/>
            <person name="Ferreira P."/>
            <person name="Barriuso J."/>
            <person name="Kellner H."/>
            <person name="Castanera R."/>
            <person name="Alfaro M."/>
            <person name="Ramirez L."/>
            <person name="Pisabarro A.G."/>
            <person name="Kuo A."/>
            <person name="Tritt A."/>
            <person name="Lipzen A."/>
            <person name="He G."/>
            <person name="Yan M."/>
            <person name="Ng V."/>
            <person name="Cullen D."/>
            <person name="Martin F."/>
            <person name="Rosso M.-N."/>
            <person name="Henrissat B."/>
            <person name="Hibbett D."/>
            <person name="Martinez A.T."/>
            <person name="Grigoriev I.V."/>
        </authorList>
    </citation>
    <scope>NUCLEOTIDE SEQUENCE</scope>
    <source>
        <strain evidence="2">AH 40177</strain>
    </source>
</reference>
<dbReference type="AlphaFoldDB" id="A0A9P5Q5Q9"/>
<comment type="caution">
    <text evidence="2">The sequence shown here is derived from an EMBL/GenBank/DDBJ whole genome shotgun (WGS) entry which is preliminary data.</text>
</comment>
<feature type="non-terminal residue" evidence="2">
    <location>
        <position position="1"/>
    </location>
</feature>
<proteinExistence type="predicted"/>